<name>A0A4Y3WNI5_9PSEU</name>
<dbReference type="EMBL" id="BJNG01000018">
    <property type="protein sequence ID" value="GEC20433.1"/>
    <property type="molecule type" value="Genomic_DNA"/>
</dbReference>
<reference evidence="2 3" key="1">
    <citation type="submission" date="2019-06" db="EMBL/GenBank/DDBJ databases">
        <title>Whole genome shotgun sequence of Pseudonocardia hydrocarbonoxydans NBRC 14498.</title>
        <authorList>
            <person name="Hosoyama A."/>
            <person name="Uohara A."/>
            <person name="Ohji S."/>
            <person name="Ichikawa N."/>
        </authorList>
    </citation>
    <scope>NUCLEOTIDE SEQUENCE [LARGE SCALE GENOMIC DNA]</scope>
    <source>
        <strain evidence="2 3">NBRC 14498</strain>
    </source>
</reference>
<organism evidence="2 3">
    <name type="scientific">Pseudonocardia hydrocarbonoxydans</name>
    <dbReference type="NCBI Taxonomy" id="76726"/>
    <lineage>
        <taxon>Bacteria</taxon>
        <taxon>Bacillati</taxon>
        <taxon>Actinomycetota</taxon>
        <taxon>Actinomycetes</taxon>
        <taxon>Pseudonocardiales</taxon>
        <taxon>Pseudonocardiaceae</taxon>
        <taxon>Pseudonocardia</taxon>
    </lineage>
</organism>
<proteinExistence type="predicted"/>
<evidence type="ECO:0000313" key="2">
    <source>
        <dbReference type="EMBL" id="GEC20433.1"/>
    </source>
</evidence>
<evidence type="ECO:0000256" key="1">
    <source>
        <dbReference type="SAM" id="Phobius"/>
    </source>
</evidence>
<comment type="caution">
    <text evidence="2">The sequence shown here is derived from an EMBL/GenBank/DDBJ whole genome shotgun (WGS) entry which is preliminary data.</text>
</comment>
<dbReference type="AlphaFoldDB" id="A0A4Y3WNI5"/>
<dbReference type="RefSeq" id="WP_141278971.1">
    <property type="nucleotide sequence ID" value="NZ_BAAARZ010000023.1"/>
</dbReference>
<accession>A0A4Y3WNI5</accession>
<sequence length="116" mass="12248">MPLGIKRPTFTRPGVEAYRSWTFVVILGVVLTVLAMIDRGSGTAGADGSTGCQVEVTTDQLNVRAGPAEQSELLGALDRGTVLDATRTVTDGFRQLEDGRFVSDTYLTPVPGSDCG</sequence>
<keyword evidence="1" id="KW-0472">Membrane</keyword>
<keyword evidence="3" id="KW-1185">Reference proteome</keyword>
<gene>
    <name evidence="2" type="ORF">PHY01_27160</name>
</gene>
<dbReference type="Gene3D" id="2.30.30.40">
    <property type="entry name" value="SH3 Domains"/>
    <property type="match status" value="1"/>
</dbReference>
<protein>
    <recommendedName>
        <fullName evidence="4">SH3b domain-containing protein</fullName>
    </recommendedName>
</protein>
<dbReference type="OrthoDB" id="3574655at2"/>
<keyword evidence="1" id="KW-1133">Transmembrane helix</keyword>
<feature type="transmembrane region" description="Helical" evidence="1">
    <location>
        <begin position="20"/>
        <end position="37"/>
    </location>
</feature>
<dbReference type="Proteomes" id="UP000320338">
    <property type="component" value="Unassembled WGS sequence"/>
</dbReference>
<evidence type="ECO:0008006" key="4">
    <source>
        <dbReference type="Google" id="ProtNLM"/>
    </source>
</evidence>
<keyword evidence="1" id="KW-0812">Transmembrane</keyword>
<evidence type="ECO:0000313" key="3">
    <source>
        <dbReference type="Proteomes" id="UP000320338"/>
    </source>
</evidence>